<sequence>MNNEEIEQAKDGLRLQRFWPHQEDIVVDAGNALAAIEELQARYEMMSVLADATASNAADQIELLVDRVNALEVTLDRITEKDNWEILIDMQRDQFKVRKAFKTVIKQLDDLNKDVA</sequence>
<gene>
    <name evidence="1" type="ORF">UFOVP196_2</name>
</gene>
<name>A0A6J7WHT3_9CAUD</name>
<accession>A0A6J7WHT3</accession>
<dbReference type="EMBL" id="LR798235">
    <property type="protein sequence ID" value="CAB5212336.1"/>
    <property type="molecule type" value="Genomic_DNA"/>
</dbReference>
<protein>
    <submittedName>
        <fullName evidence="1">Uncharacterized protein</fullName>
    </submittedName>
</protein>
<reference evidence="1" key="1">
    <citation type="submission" date="2020-05" db="EMBL/GenBank/DDBJ databases">
        <authorList>
            <person name="Chiriac C."/>
            <person name="Salcher M."/>
            <person name="Ghai R."/>
            <person name="Kavagutti S V."/>
        </authorList>
    </citation>
    <scope>NUCLEOTIDE SEQUENCE</scope>
</reference>
<evidence type="ECO:0000313" key="1">
    <source>
        <dbReference type="EMBL" id="CAB5212336.1"/>
    </source>
</evidence>
<proteinExistence type="predicted"/>
<organism evidence="1">
    <name type="scientific">uncultured Caudovirales phage</name>
    <dbReference type="NCBI Taxonomy" id="2100421"/>
    <lineage>
        <taxon>Viruses</taxon>
        <taxon>Duplodnaviria</taxon>
        <taxon>Heunggongvirae</taxon>
        <taxon>Uroviricota</taxon>
        <taxon>Caudoviricetes</taxon>
        <taxon>Peduoviridae</taxon>
        <taxon>Maltschvirus</taxon>
        <taxon>Maltschvirus maltsch</taxon>
    </lineage>
</organism>